<organism evidence="2 3">
    <name type="scientific">Pseudoscardovia suis</name>
    <dbReference type="NCBI Taxonomy" id="987063"/>
    <lineage>
        <taxon>Bacteria</taxon>
        <taxon>Bacillati</taxon>
        <taxon>Actinomycetota</taxon>
        <taxon>Actinomycetes</taxon>
        <taxon>Bifidobacteriales</taxon>
        <taxon>Bifidobacteriaceae</taxon>
        <taxon>Pseudoscardovia</taxon>
    </lineage>
</organism>
<keyword evidence="1" id="KW-0812">Transmembrane</keyword>
<dbReference type="RefSeq" id="WP_094690781.1">
    <property type="nucleotide sequence ID" value="NZ_MWWQ01000005.1"/>
</dbReference>
<accession>A0A261F169</accession>
<dbReference type="GO" id="GO:0016020">
    <property type="term" value="C:membrane"/>
    <property type="evidence" value="ECO:0007669"/>
    <property type="project" value="InterPro"/>
</dbReference>
<protein>
    <submittedName>
        <fullName evidence="2">Hemolysin</fullName>
    </submittedName>
</protein>
<keyword evidence="1" id="KW-0472">Membrane</keyword>
<dbReference type="Proteomes" id="UP000216454">
    <property type="component" value="Unassembled WGS sequence"/>
</dbReference>
<keyword evidence="1" id="KW-1133">Transmembrane helix</keyword>
<reference evidence="2 3" key="1">
    <citation type="journal article" date="2017" name="BMC Genomics">
        <title>Comparative genomic and phylogenomic analyses of the Bifidobacteriaceae family.</title>
        <authorList>
            <person name="Lugli G.A."/>
            <person name="Milani C."/>
            <person name="Turroni F."/>
            <person name="Duranti S."/>
            <person name="Mancabelli L."/>
            <person name="Mangifesta M."/>
            <person name="Ferrario C."/>
            <person name="Modesto M."/>
            <person name="Mattarelli P."/>
            <person name="Jiri K."/>
            <person name="van Sinderen D."/>
            <person name="Ventura M."/>
        </authorList>
    </citation>
    <scope>NUCLEOTIDE SEQUENCE [LARGE SCALE GENOMIC DNA]</scope>
    <source>
        <strain evidence="2 3">DSM 24744</strain>
    </source>
</reference>
<evidence type="ECO:0000256" key="1">
    <source>
        <dbReference type="SAM" id="Phobius"/>
    </source>
</evidence>
<proteinExistence type="predicted"/>
<dbReference type="EMBL" id="MWWQ01000005">
    <property type="protein sequence ID" value="OZG52851.1"/>
    <property type="molecule type" value="Genomic_DNA"/>
</dbReference>
<dbReference type="AlphaFoldDB" id="A0A261F169"/>
<gene>
    <name evidence="2" type="ORF">PSSU_0469</name>
</gene>
<feature type="transmembrane region" description="Helical" evidence="1">
    <location>
        <begin position="72"/>
        <end position="91"/>
    </location>
</feature>
<dbReference type="Pfam" id="PF02325">
    <property type="entry name" value="CCB3_YggT"/>
    <property type="match status" value="1"/>
</dbReference>
<keyword evidence="3" id="KW-1185">Reference proteome</keyword>
<dbReference type="InterPro" id="IPR003425">
    <property type="entry name" value="CCB3/YggT"/>
</dbReference>
<dbReference type="OrthoDB" id="3216131at2"/>
<comment type="caution">
    <text evidence="2">The sequence shown here is derived from an EMBL/GenBank/DDBJ whole genome shotgun (WGS) entry which is preliminary data.</text>
</comment>
<sequence>MVFGLVDRICDFVIDLYILALILRCVFDWIDVLSRKPLSGSLVGIRDFIYTITEPPLRALRRVFPPIPMGRVYFDTSFIILWIALGLLQWLL</sequence>
<evidence type="ECO:0000313" key="3">
    <source>
        <dbReference type="Proteomes" id="UP000216454"/>
    </source>
</evidence>
<name>A0A261F169_9BIFI</name>
<evidence type="ECO:0000313" key="2">
    <source>
        <dbReference type="EMBL" id="OZG52851.1"/>
    </source>
</evidence>